<feature type="domain" description="Glycoside hydrolase family 2 immunoglobulin-like beta-sandwich" evidence="4">
    <location>
        <begin position="162"/>
        <end position="266"/>
    </location>
</feature>
<evidence type="ECO:0000259" key="6">
    <source>
        <dbReference type="Pfam" id="PF02837"/>
    </source>
</evidence>
<dbReference type="InterPro" id="IPR008979">
    <property type="entry name" value="Galactose-bd-like_sf"/>
</dbReference>
<dbReference type="PROSITE" id="PS00608">
    <property type="entry name" value="GLYCOSYL_HYDROL_F2_2"/>
    <property type="match status" value="1"/>
</dbReference>
<dbReference type="InterPro" id="IPR006101">
    <property type="entry name" value="Glyco_hydro_2"/>
</dbReference>
<comment type="similarity">
    <text evidence="1">Belongs to the glycosyl hydrolase 2 family.</text>
</comment>
<evidence type="ECO:0000259" key="8">
    <source>
        <dbReference type="Pfam" id="PF16355"/>
    </source>
</evidence>
<dbReference type="Pfam" id="PF02836">
    <property type="entry name" value="Glyco_hydro_2_C"/>
    <property type="match status" value="1"/>
</dbReference>
<dbReference type="InterPro" id="IPR006103">
    <property type="entry name" value="Glyco_hydro_2_cat"/>
</dbReference>
<feature type="domain" description="Glycosyl hydrolases family 2 sugar binding" evidence="6">
    <location>
        <begin position="60"/>
        <end position="153"/>
    </location>
</feature>
<dbReference type="SUPFAM" id="SSF51445">
    <property type="entry name" value="(Trans)glycosidases"/>
    <property type="match status" value="1"/>
</dbReference>
<dbReference type="SUPFAM" id="SSF49303">
    <property type="entry name" value="beta-Galactosidase/glucuronidase domain"/>
    <property type="match status" value="1"/>
</dbReference>
<keyword evidence="3" id="KW-0326">Glycosidase</keyword>
<feature type="domain" description="GH29D-like beta-sandwich" evidence="7">
    <location>
        <begin position="791"/>
        <end position="831"/>
    </location>
</feature>
<dbReference type="Pfam" id="PF13290">
    <property type="entry name" value="CHB_HEX_C_1"/>
    <property type="match status" value="1"/>
</dbReference>
<evidence type="ECO:0000259" key="7">
    <source>
        <dbReference type="Pfam" id="PF13290"/>
    </source>
</evidence>
<keyword evidence="11" id="KW-1185">Reference proteome</keyword>
<dbReference type="InterPro" id="IPR032311">
    <property type="entry name" value="DUF4982"/>
</dbReference>
<comment type="caution">
    <text evidence="10">The sequence shown here is derived from an EMBL/GenBank/DDBJ whole genome shotgun (WGS) entry which is preliminary data.</text>
</comment>
<evidence type="ECO:0000259" key="5">
    <source>
        <dbReference type="Pfam" id="PF02836"/>
    </source>
</evidence>
<dbReference type="EMBL" id="BRLB01000017">
    <property type="protein sequence ID" value="GKX31471.1"/>
    <property type="molecule type" value="Genomic_DNA"/>
</dbReference>
<dbReference type="Proteomes" id="UP001144256">
    <property type="component" value="Unassembled WGS sequence"/>
</dbReference>
<feature type="domain" description="Glycoside hydrolase family 2" evidence="9">
    <location>
        <begin position="687"/>
        <end position="754"/>
    </location>
</feature>
<dbReference type="Pfam" id="PF18565">
    <property type="entry name" value="Glyco_hydro2_C5"/>
    <property type="match status" value="1"/>
</dbReference>
<evidence type="ECO:0000313" key="10">
    <source>
        <dbReference type="EMBL" id="GKX31471.1"/>
    </source>
</evidence>
<organism evidence="10 11">
    <name type="scientific">Vallitalea longa</name>
    <dbReference type="NCBI Taxonomy" id="2936439"/>
    <lineage>
        <taxon>Bacteria</taxon>
        <taxon>Bacillati</taxon>
        <taxon>Bacillota</taxon>
        <taxon>Clostridia</taxon>
        <taxon>Lachnospirales</taxon>
        <taxon>Vallitaleaceae</taxon>
        <taxon>Vallitalea</taxon>
    </lineage>
</organism>
<proteinExistence type="inferred from homology"/>
<evidence type="ECO:0000256" key="1">
    <source>
        <dbReference type="ARBA" id="ARBA00007401"/>
    </source>
</evidence>
<sequence length="969" mass="111331">MKKINFNDNWEYTNIDVETNKDLVQSMTVFKPVELPHDYTIENVFDKSNLSSHQGGYVRTGTLWYRKYMKLEKVPDNQTFLLFEGVYSNSTIYVNGEKVYSREYGYSSLCVNISDYLKQGVNLIAVYLDGSKEPSTRWFNGQGITRNVWIMSGDNIYIKNDGVFIKPKYVEDGKSVIPVLTTVVSLQEEKNVSLEIDIQDIDGNLVERFETKVDLNIGENNFNNILDIKDTKLWSCNSPYLYKCIVSVETDNQSHKDSVEINFGVRSLEFKPNQGFFLNGIHTYFKGVCLHHDGGCVGAAVPKSLWKKRILMLKEMGCNSIRTSHNPFNPEFYDLCDELGMMVVDEAFDGWEIPKVKYGYGTIWDKCHVQDLSDLIIRDRNHPSVVMWSIGNEVLQMSTEITKELMAIIRNLDDTRKITAGVQQTSKASDDNRALLDVAGYNDGGGACFIYEQDHEKRPDQLFVATEAPHSFQTRGFYRTKTWWRDKNQPRMEIENLTEEEIFFDQNFHYNSSYDNAGVRTCARDSWALVEKLPYLCGEFRWTGFDYVGEAFPHAWPSKSHNFGVIDTANFPKDHFYLYQSMWKEEKILHILPHWTHRYLEKSTKVPVWVYTNLEEVELFLNDNSLGKKTKGTLKNLEWLVPYEEGTILAKGYENGNLVIEEKFNTAYTPNNIQLTAEILPEDTKINVAQLTFEVKDKSGNFVSYANNITGLYLSPNIKLLGSDNGAIDDMSPFKSMHRRAFNGLGMYLIKFNEDEVNFATVVSILGDNYFDEVTSISIDVKSVYLTGNVKNEYEIFYTTDCTIPNRKSNKYTSQFSINETTEVKIAVYKDNVEIMTLSDIFIKGRPEPVVDLIHLNHEVEMEIPAGPFSDKIIGEWENVGSKYIFHKDGKVVRKLGIIDTCIGYWWYDFPTDFLETPDYAGIGEIWLSSGNKVNIKLEDQKAKKLIIDNSQNAMGNIVVNIKEIVLTR</sequence>
<accession>A0A9W6DFQ0</accession>
<evidence type="ECO:0000256" key="3">
    <source>
        <dbReference type="ARBA" id="ARBA00023295"/>
    </source>
</evidence>
<dbReference type="InterPro" id="IPR017853">
    <property type="entry name" value="GH"/>
</dbReference>
<dbReference type="InterPro" id="IPR040605">
    <property type="entry name" value="Glyco_hydro2_dom5"/>
</dbReference>
<dbReference type="InterPro" id="IPR059177">
    <property type="entry name" value="GH29D-like_dom"/>
</dbReference>
<gene>
    <name evidence="10" type="ORF">SH1V18_39510</name>
</gene>
<dbReference type="Gene3D" id="3.20.20.80">
    <property type="entry name" value="Glycosidases"/>
    <property type="match status" value="1"/>
</dbReference>
<dbReference type="Pfam" id="PF16355">
    <property type="entry name" value="DUF4982"/>
    <property type="match status" value="1"/>
</dbReference>
<dbReference type="GO" id="GO:0004553">
    <property type="term" value="F:hydrolase activity, hydrolyzing O-glycosyl compounds"/>
    <property type="evidence" value="ECO:0007669"/>
    <property type="project" value="InterPro"/>
</dbReference>
<evidence type="ECO:0000259" key="9">
    <source>
        <dbReference type="Pfam" id="PF18565"/>
    </source>
</evidence>
<dbReference type="InterPro" id="IPR023232">
    <property type="entry name" value="Glyco_hydro_2_AS"/>
</dbReference>
<name>A0A9W6DFQ0_9FIRM</name>
<dbReference type="InterPro" id="IPR036156">
    <property type="entry name" value="Beta-gal/glucu_dom_sf"/>
</dbReference>
<dbReference type="PRINTS" id="PR00132">
    <property type="entry name" value="GLHYDRLASE2"/>
</dbReference>
<dbReference type="AlphaFoldDB" id="A0A9W6DFQ0"/>
<dbReference type="InterPro" id="IPR006102">
    <property type="entry name" value="Ig-like_GH2"/>
</dbReference>
<dbReference type="Gene3D" id="2.60.40.10">
    <property type="entry name" value="Immunoglobulins"/>
    <property type="match status" value="3"/>
</dbReference>
<dbReference type="InterPro" id="IPR006104">
    <property type="entry name" value="Glyco_hydro_2_N"/>
</dbReference>
<dbReference type="GO" id="GO:0005975">
    <property type="term" value="P:carbohydrate metabolic process"/>
    <property type="evidence" value="ECO:0007669"/>
    <property type="project" value="InterPro"/>
</dbReference>
<dbReference type="Pfam" id="PF00703">
    <property type="entry name" value="Glyco_hydro_2"/>
    <property type="match status" value="1"/>
</dbReference>
<evidence type="ECO:0000259" key="4">
    <source>
        <dbReference type="Pfam" id="PF00703"/>
    </source>
</evidence>
<evidence type="ECO:0000313" key="11">
    <source>
        <dbReference type="Proteomes" id="UP001144256"/>
    </source>
</evidence>
<feature type="domain" description="DUF4982" evidence="8">
    <location>
        <begin position="604"/>
        <end position="659"/>
    </location>
</feature>
<feature type="domain" description="Glycoside hydrolase family 2 catalytic" evidence="5">
    <location>
        <begin position="274"/>
        <end position="426"/>
    </location>
</feature>
<dbReference type="InterPro" id="IPR051913">
    <property type="entry name" value="GH2_Domain-Containing"/>
</dbReference>
<dbReference type="PANTHER" id="PTHR42732">
    <property type="entry name" value="BETA-GALACTOSIDASE"/>
    <property type="match status" value="1"/>
</dbReference>
<dbReference type="InterPro" id="IPR013783">
    <property type="entry name" value="Ig-like_fold"/>
</dbReference>
<dbReference type="Gene3D" id="2.60.120.260">
    <property type="entry name" value="Galactose-binding domain-like"/>
    <property type="match status" value="1"/>
</dbReference>
<reference evidence="10" key="1">
    <citation type="submission" date="2022-06" db="EMBL/GenBank/DDBJ databases">
        <title>Vallitalea longa sp. nov., an anaerobic bacterium isolated from marine sediment.</title>
        <authorList>
            <person name="Hirano S."/>
            <person name="Terahara T."/>
            <person name="Mori K."/>
            <person name="Hamada M."/>
            <person name="Matsumoto R."/>
            <person name="Kobayashi T."/>
        </authorList>
    </citation>
    <scope>NUCLEOTIDE SEQUENCE</scope>
    <source>
        <strain evidence="10">SH18-1</strain>
    </source>
</reference>
<keyword evidence="2" id="KW-0378">Hydrolase</keyword>
<dbReference type="RefSeq" id="WP_281818565.1">
    <property type="nucleotide sequence ID" value="NZ_BRLB01000017.1"/>
</dbReference>
<evidence type="ECO:0000256" key="2">
    <source>
        <dbReference type="ARBA" id="ARBA00022801"/>
    </source>
</evidence>
<protein>
    <submittedName>
        <fullName evidence="10">Beta-galactosidase</fullName>
    </submittedName>
</protein>
<dbReference type="Pfam" id="PF02837">
    <property type="entry name" value="Glyco_hydro_2_N"/>
    <property type="match status" value="1"/>
</dbReference>
<dbReference type="SUPFAM" id="SSF49785">
    <property type="entry name" value="Galactose-binding domain-like"/>
    <property type="match status" value="1"/>
</dbReference>
<dbReference type="PANTHER" id="PTHR42732:SF1">
    <property type="entry name" value="BETA-MANNOSIDASE"/>
    <property type="match status" value="1"/>
</dbReference>